<accession>A0A7J7W3E2</accession>
<keyword evidence="7" id="KW-1185">Reference proteome</keyword>
<feature type="compositionally biased region" description="Basic and acidic residues" evidence="5">
    <location>
        <begin position="66"/>
        <end position="75"/>
    </location>
</feature>
<evidence type="ECO:0000256" key="4">
    <source>
        <dbReference type="ARBA" id="ARBA00023242"/>
    </source>
</evidence>
<keyword evidence="4" id="KW-0539">Nucleus</keyword>
<evidence type="ECO:0000256" key="5">
    <source>
        <dbReference type="SAM" id="MobiDB-lite"/>
    </source>
</evidence>
<dbReference type="Proteomes" id="UP000558488">
    <property type="component" value="Unassembled WGS sequence"/>
</dbReference>
<dbReference type="AlphaFoldDB" id="A0A7J7W3E2"/>
<dbReference type="InterPro" id="IPR000079">
    <property type="entry name" value="HMGN_fam"/>
</dbReference>
<feature type="compositionally biased region" description="Basic and acidic residues" evidence="5">
    <location>
        <begin position="9"/>
        <end position="21"/>
    </location>
</feature>
<dbReference type="GO" id="GO:0005634">
    <property type="term" value="C:nucleus"/>
    <property type="evidence" value="ECO:0007669"/>
    <property type="project" value="UniProtKB-SubCell"/>
</dbReference>
<feature type="region of interest" description="Disordered" evidence="5">
    <location>
        <begin position="1"/>
        <end position="83"/>
    </location>
</feature>
<feature type="compositionally biased region" description="Basic and acidic residues" evidence="5">
    <location>
        <begin position="40"/>
        <end position="57"/>
    </location>
</feature>
<dbReference type="Pfam" id="PF01101">
    <property type="entry name" value="HMG14_17"/>
    <property type="match status" value="1"/>
</dbReference>
<gene>
    <name evidence="6" type="ORF">mPipKuh1_006254</name>
</gene>
<dbReference type="EMBL" id="JACAGB010000012">
    <property type="protein sequence ID" value="KAF6331760.1"/>
    <property type="molecule type" value="Genomic_DNA"/>
</dbReference>
<proteinExistence type="inferred from homology"/>
<reference evidence="6 7" key="1">
    <citation type="journal article" date="2020" name="Nature">
        <title>Six reference-quality genomes reveal evolution of bat adaptations.</title>
        <authorList>
            <person name="Jebb D."/>
            <person name="Huang Z."/>
            <person name="Pippel M."/>
            <person name="Hughes G.M."/>
            <person name="Lavrichenko K."/>
            <person name="Devanna P."/>
            <person name="Winkler S."/>
            <person name="Jermiin L.S."/>
            <person name="Skirmuntt E.C."/>
            <person name="Katzourakis A."/>
            <person name="Burkitt-Gray L."/>
            <person name="Ray D.A."/>
            <person name="Sullivan K.A.M."/>
            <person name="Roscito J.G."/>
            <person name="Kirilenko B.M."/>
            <person name="Davalos L.M."/>
            <person name="Corthals A.P."/>
            <person name="Power M.L."/>
            <person name="Jones G."/>
            <person name="Ransome R.D."/>
            <person name="Dechmann D.K.N."/>
            <person name="Locatelli A.G."/>
            <person name="Puechmaille S.J."/>
            <person name="Fedrigo O."/>
            <person name="Jarvis E.D."/>
            <person name="Hiller M."/>
            <person name="Vernes S.C."/>
            <person name="Myers E.W."/>
            <person name="Teeling E.C."/>
        </authorList>
    </citation>
    <scope>NUCLEOTIDE SEQUENCE [LARGE SCALE GENOMIC DNA]</scope>
    <source>
        <strain evidence="6">MPipKuh1</strain>
        <tissue evidence="6">Flight muscle</tissue>
    </source>
</reference>
<feature type="compositionally biased region" description="Low complexity" evidence="5">
    <location>
        <begin position="25"/>
        <end position="37"/>
    </location>
</feature>
<evidence type="ECO:0000313" key="6">
    <source>
        <dbReference type="EMBL" id="KAF6331760.1"/>
    </source>
</evidence>
<dbReference type="GO" id="GO:0000785">
    <property type="term" value="C:chromatin"/>
    <property type="evidence" value="ECO:0007669"/>
    <property type="project" value="InterPro"/>
</dbReference>
<comment type="caution">
    <text evidence="6">The sequence shown here is derived from an EMBL/GenBank/DDBJ whole genome shotgun (WGS) entry which is preliminary data.</text>
</comment>
<comment type="similarity">
    <text evidence="2">Belongs to the HMGN family.</text>
</comment>
<sequence>MAIPEGDAEGNKAKVNHREELPGYQLTPLLQSQSPSLKRSCKEGREGTQRDKADTGKDGNNPAENGDAKTDHAQKTEGAAGGK</sequence>
<evidence type="ECO:0000256" key="2">
    <source>
        <dbReference type="ARBA" id="ARBA00007696"/>
    </source>
</evidence>
<evidence type="ECO:0000256" key="3">
    <source>
        <dbReference type="ARBA" id="ARBA00023125"/>
    </source>
</evidence>
<evidence type="ECO:0000256" key="1">
    <source>
        <dbReference type="ARBA" id="ARBA00004123"/>
    </source>
</evidence>
<comment type="subcellular location">
    <subcellularLocation>
        <location evidence="1">Nucleus</location>
    </subcellularLocation>
</comment>
<protein>
    <submittedName>
        <fullName evidence="6">High mobility group nucleosomal binding domain 2</fullName>
    </submittedName>
</protein>
<evidence type="ECO:0000313" key="7">
    <source>
        <dbReference type="Proteomes" id="UP000558488"/>
    </source>
</evidence>
<organism evidence="6 7">
    <name type="scientific">Pipistrellus kuhlii</name>
    <name type="common">Kuhl's pipistrelle</name>
    <dbReference type="NCBI Taxonomy" id="59472"/>
    <lineage>
        <taxon>Eukaryota</taxon>
        <taxon>Metazoa</taxon>
        <taxon>Chordata</taxon>
        <taxon>Craniata</taxon>
        <taxon>Vertebrata</taxon>
        <taxon>Euteleostomi</taxon>
        <taxon>Mammalia</taxon>
        <taxon>Eutheria</taxon>
        <taxon>Laurasiatheria</taxon>
        <taxon>Chiroptera</taxon>
        <taxon>Yangochiroptera</taxon>
        <taxon>Vespertilionidae</taxon>
        <taxon>Pipistrellus</taxon>
    </lineage>
</organism>
<dbReference type="GO" id="GO:0031492">
    <property type="term" value="F:nucleosomal DNA binding"/>
    <property type="evidence" value="ECO:0007669"/>
    <property type="project" value="InterPro"/>
</dbReference>
<name>A0A7J7W3E2_PIPKU</name>
<keyword evidence="3" id="KW-0238">DNA-binding</keyword>